<proteinExistence type="predicted"/>
<dbReference type="InterPro" id="IPR016024">
    <property type="entry name" value="ARM-type_fold"/>
</dbReference>
<evidence type="ECO:0000313" key="1">
    <source>
        <dbReference type="EMBL" id="VUZ50196.1"/>
    </source>
</evidence>
<feature type="non-terminal residue" evidence="1">
    <location>
        <position position="135"/>
    </location>
</feature>
<sequence length="135" mass="16070">MPTSRKRQTFKVLKVLDDLKQETEELYIQALDTIFNLSKWNMSMHYKKIMKRLIELFRKTDANSPHSIRISAIIVKFLVTVPNIILEKHSRALMEIYVKKLPSVNEQFITHYIYFGEELSSSCKYMLCKTDMIYK</sequence>
<dbReference type="Proteomes" id="UP000321570">
    <property type="component" value="Unassembled WGS sequence"/>
</dbReference>
<organism evidence="1 2">
    <name type="scientific">Hymenolepis diminuta</name>
    <name type="common">Rat tapeworm</name>
    <dbReference type="NCBI Taxonomy" id="6216"/>
    <lineage>
        <taxon>Eukaryota</taxon>
        <taxon>Metazoa</taxon>
        <taxon>Spiralia</taxon>
        <taxon>Lophotrochozoa</taxon>
        <taxon>Platyhelminthes</taxon>
        <taxon>Cestoda</taxon>
        <taxon>Eucestoda</taxon>
        <taxon>Cyclophyllidea</taxon>
        <taxon>Hymenolepididae</taxon>
        <taxon>Hymenolepis</taxon>
    </lineage>
</organism>
<accession>A0A564YSN0</accession>
<dbReference type="SUPFAM" id="SSF48371">
    <property type="entry name" value="ARM repeat"/>
    <property type="match status" value="1"/>
</dbReference>
<evidence type="ECO:0000313" key="2">
    <source>
        <dbReference type="Proteomes" id="UP000321570"/>
    </source>
</evidence>
<keyword evidence="2" id="KW-1185">Reference proteome</keyword>
<gene>
    <name evidence="1" type="ORF">WMSIL1_LOCUS9209</name>
</gene>
<reference evidence="1 2" key="1">
    <citation type="submission" date="2019-07" db="EMBL/GenBank/DDBJ databases">
        <authorList>
            <person name="Jastrzebski P J."/>
            <person name="Paukszto L."/>
            <person name="Jastrzebski P J."/>
        </authorList>
    </citation>
    <scope>NUCLEOTIDE SEQUENCE [LARGE SCALE GENOMIC DNA]</scope>
    <source>
        <strain evidence="1 2">WMS-il1</strain>
    </source>
</reference>
<dbReference type="AlphaFoldDB" id="A0A564YSN0"/>
<protein>
    <submittedName>
        <fullName evidence="1">Uncharacterized protein</fullName>
    </submittedName>
</protein>
<name>A0A564YSN0_HYMDI</name>
<dbReference type="EMBL" id="CABIJS010000355">
    <property type="protein sequence ID" value="VUZ50196.1"/>
    <property type="molecule type" value="Genomic_DNA"/>
</dbReference>